<keyword evidence="2" id="KW-1185">Reference proteome</keyword>
<evidence type="ECO:0000313" key="2">
    <source>
        <dbReference type="Proteomes" id="UP000231843"/>
    </source>
</evidence>
<organism evidence="1 2">
    <name type="scientific">Leptospira neocaledonica</name>
    <dbReference type="NCBI Taxonomy" id="2023192"/>
    <lineage>
        <taxon>Bacteria</taxon>
        <taxon>Pseudomonadati</taxon>
        <taxon>Spirochaetota</taxon>
        <taxon>Spirochaetia</taxon>
        <taxon>Leptospirales</taxon>
        <taxon>Leptospiraceae</taxon>
        <taxon>Leptospira</taxon>
    </lineage>
</organism>
<comment type="caution">
    <text evidence="1">The sequence shown here is derived from an EMBL/GenBank/DDBJ whole genome shotgun (WGS) entry which is preliminary data.</text>
</comment>
<proteinExistence type="predicted"/>
<dbReference type="OrthoDB" id="9817786at2"/>
<evidence type="ECO:0000313" key="1">
    <source>
        <dbReference type="EMBL" id="PJZ78611.1"/>
    </source>
</evidence>
<accession>A0A2N0A317</accession>
<dbReference type="AlphaFoldDB" id="A0A2N0A317"/>
<dbReference type="RefSeq" id="WP_100767440.1">
    <property type="nucleotide sequence ID" value="NZ_NPEA01000002.1"/>
</dbReference>
<reference evidence="1 2" key="1">
    <citation type="submission" date="2017-07" db="EMBL/GenBank/DDBJ databases">
        <title>Leptospira spp. isolated from tropical soils.</title>
        <authorList>
            <person name="Thibeaux R."/>
            <person name="Iraola G."/>
            <person name="Ferres I."/>
            <person name="Bierque E."/>
            <person name="Girault D."/>
            <person name="Soupe-Gilbert M.-E."/>
            <person name="Picardeau M."/>
            <person name="Goarant C."/>
        </authorList>
    </citation>
    <scope>NUCLEOTIDE SEQUENCE [LARGE SCALE GENOMIC DNA]</scope>
    <source>
        <strain evidence="1 2">ES4-C-A1</strain>
    </source>
</reference>
<sequence length="304" mass="34139">MFKKVLTISFGSLFFYLVSCVSLQPIKEDQIPISEKNSYKPKPFQPKAAIDYFIPLRANVFRNYHRSGQTVSAYDYAGPGLDLGNGLFLDINGNFSINVSSLFDLDKKEKVSIECDGNYGYTIRKDKEKFFYKEHGLKFMNPFPSTAELIIENDGFIAPNSVFGDIKYSVNGNVISKIKKSGKEDVSTMNGGIVKITTLGEEDILSVERLPKEEGLAIYGIQGYKSVKLKIVKNEMEVSTESISPYSDEIFVTKYRYLRSANRILLFHPDNKGTGVSIEKKGDEVSIRSLGISVRGQNYTCKVQ</sequence>
<protein>
    <submittedName>
        <fullName evidence="1">Uncharacterized protein</fullName>
    </submittedName>
</protein>
<gene>
    <name evidence="1" type="ORF">CH365_04745</name>
</gene>
<dbReference type="Proteomes" id="UP000231843">
    <property type="component" value="Unassembled WGS sequence"/>
</dbReference>
<dbReference type="EMBL" id="NPEA01000002">
    <property type="protein sequence ID" value="PJZ78611.1"/>
    <property type="molecule type" value="Genomic_DNA"/>
</dbReference>
<name>A0A2N0A317_9LEPT</name>